<dbReference type="RefSeq" id="XP_006563020.1">
    <property type="nucleotide sequence ID" value="XM_006562957.3"/>
</dbReference>
<protein>
    <submittedName>
        <fullName evidence="5">Uncharacterized protein LOC102654839</fullName>
    </submittedName>
</protein>
<feature type="region of interest" description="Disordered" evidence="1">
    <location>
        <begin position="28"/>
        <end position="112"/>
    </location>
</feature>
<evidence type="ECO:0000256" key="2">
    <source>
        <dbReference type="SAM" id="SignalP"/>
    </source>
</evidence>
<evidence type="ECO:0000313" key="4">
    <source>
        <dbReference type="Proteomes" id="UP000005203"/>
    </source>
</evidence>
<keyword evidence="2" id="KW-0732">Signal</keyword>
<feature type="chain" id="PRO_5044660339" evidence="2">
    <location>
        <begin position="20"/>
        <end position="332"/>
    </location>
</feature>
<dbReference type="GeneID" id="102654839"/>
<evidence type="ECO:0000313" key="3">
    <source>
        <dbReference type="EnsemblMetazoa" id="XP_006563020"/>
    </source>
</evidence>
<name>A0A7M7LR77_APIME</name>
<dbReference type="InterPro" id="IPR031983">
    <property type="entry name" value="DUF4786"/>
</dbReference>
<reference evidence="3" key="1">
    <citation type="submission" date="2021-01" db="UniProtKB">
        <authorList>
            <consortium name="EnsemblMetazoa"/>
        </authorList>
    </citation>
    <scope>IDENTIFICATION</scope>
    <source>
        <strain evidence="3">DH4</strain>
    </source>
</reference>
<sequence>MKRISLVLSALVFAASVAALPLRDTPNVRLFPRDKDAAPPVSTETGIVTGKDATNQWTKKQSEKTDSGTKESSKSSLPASIQDNNRAGGKDVEDSLKRISEARDDKTGKKNRRHKAIFVDYPLVPQLPFSNDIVPYDIDYPNNNFDAEETRTVADSNNLEESNIFYIRLPPTPYMFVPGLGYISQPPTYSTTSLQPFVQAYKRPGRPKPAYHQSVKHPFIKLPIDFVSNGKPTSVYHWHKKTNKKPTDTPITNLDGLSADFVTNGKPTAIYQWQSNVEPTDKPTDHDLVHTLDKGPYEFNGKPTSFFLLKPDGTTAARHPFRYSDYQDNSYY</sequence>
<organism evidence="3">
    <name type="scientific">Apis mellifera</name>
    <name type="common">Honeybee</name>
    <dbReference type="NCBI Taxonomy" id="7460"/>
    <lineage>
        <taxon>Eukaryota</taxon>
        <taxon>Metazoa</taxon>
        <taxon>Ecdysozoa</taxon>
        <taxon>Arthropoda</taxon>
        <taxon>Hexapoda</taxon>
        <taxon>Insecta</taxon>
        <taxon>Pterygota</taxon>
        <taxon>Neoptera</taxon>
        <taxon>Endopterygota</taxon>
        <taxon>Hymenoptera</taxon>
        <taxon>Apocrita</taxon>
        <taxon>Aculeata</taxon>
        <taxon>Apoidea</taxon>
        <taxon>Anthophila</taxon>
        <taxon>Apidae</taxon>
        <taxon>Apis</taxon>
    </lineage>
</organism>
<feature type="compositionally biased region" description="Polar residues" evidence="1">
    <location>
        <begin position="74"/>
        <end position="85"/>
    </location>
</feature>
<dbReference type="OrthoDB" id="7700260at2759"/>
<feature type="signal peptide" evidence="2">
    <location>
        <begin position="1"/>
        <end position="19"/>
    </location>
</feature>
<feature type="compositionally biased region" description="Basic and acidic residues" evidence="1">
    <location>
        <begin position="88"/>
        <end position="108"/>
    </location>
</feature>
<feature type="compositionally biased region" description="Basic and acidic residues" evidence="1">
    <location>
        <begin position="60"/>
        <end position="73"/>
    </location>
</feature>
<keyword evidence="4" id="KW-1185">Reference proteome</keyword>
<gene>
    <name evidence="3" type="primary">102654839</name>
    <name evidence="5" type="synonym">LOC102654839</name>
</gene>
<feature type="compositionally biased region" description="Polar residues" evidence="1">
    <location>
        <begin position="42"/>
        <end position="59"/>
    </location>
</feature>
<reference evidence="5" key="2">
    <citation type="submission" date="2025-04" db="UniProtKB">
        <authorList>
            <consortium name="RefSeq"/>
        </authorList>
    </citation>
    <scope>IDENTIFICATION</scope>
    <source>
        <strain evidence="5">DH4</strain>
        <tissue evidence="5">Whole body</tissue>
    </source>
</reference>
<proteinExistence type="predicted"/>
<dbReference type="OMA" id="ESDIFYI"/>
<evidence type="ECO:0000256" key="1">
    <source>
        <dbReference type="SAM" id="MobiDB-lite"/>
    </source>
</evidence>
<dbReference type="Proteomes" id="UP000005203">
    <property type="component" value="Linkage group LG14"/>
</dbReference>
<dbReference type="AlphaFoldDB" id="A0A7M7LR77"/>
<accession>A0A7M7LR77</accession>
<accession>A0A8B6YZI5</accession>
<dbReference type="Pfam" id="PF16027">
    <property type="entry name" value="DUF4786"/>
    <property type="match status" value="1"/>
</dbReference>
<dbReference type="EnsemblMetazoa" id="XM_006562957">
    <property type="protein sequence ID" value="XP_006563020"/>
    <property type="gene ID" value="LOC102654839"/>
</dbReference>
<evidence type="ECO:0000313" key="5">
    <source>
        <dbReference type="RefSeq" id="XP_006563020.1"/>
    </source>
</evidence>
<dbReference type="KEGG" id="ame:102654839"/>